<dbReference type="Proteomes" id="UP000292118">
    <property type="component" value="Chromosome"/>
</dbReference>
<evidence type="ECO:0000256" key="1">
    <source>
        <dbReference type="ARBA" id="ARBA00004651"/>
    </source>
</evidence>
<reference evidence="9 10" key="1">
    <citation type="submission" date="2019-01" db="EMBL/GenBank/DDBJ databases">
        <title>Genome sequencing of strain FW10M-9.</title>
        <authorList>
            <person name="Heo J."/>
            <person name="Kim S.-J."/>
            <person name="Kim J.-S."/>
            <person name="Hong S.-B."/>
            <person name="Kwon S.-W."/>
        </authorList>
    </citation>
    <scope>NUCLEOTIDE SEQUENCE [LARGE SCALE GENOMIC DNA]</scope>
    <source>
        <strain evidence="9 10">FW10M-9</strain>
    </source>
</reference>
<feature type="transmembrane region" description="Helical" evidence="8">
    <location>
        <begin position="46"/>
        <end position="68"/>
    </location>
</feature>
<evidence type="ECO:0000256" key="7">
    <source>
        <dbReference type="ARBA" id="ARBA00023136"/>
    </source>
</evidence>
<dbReference type="GO" id="GO:0022857">
    <property type="term" value="F:transmembrane transporter activity"/>
    <property type="evidence" value="ECO:0007669"/>
    <property type="project" value="InterPro"/>
</dbReference>
<dbReference type="Pfam" id="PF01032">
    <property type="entry name" value="FecCD"/>
    <property type="match status" value="1"/>
</dbReference>
<feature type="transmembrane region" description="Helical" evidence="8">
    <location>
        <begin position="294"/>
        <end position="314"/>
    </location>
</feature>
<comment type="similarity">
    <text evidence="2">Belongs to the binding-protein-dependent transport system permease family. FecCD subfamily.</text>
</comment>
<dbReference type="SUPFAM" id="SSF81345">
    <property type="entry name" value="ABC transporter involved in vitamin B12 uptake, BtuC"/>
    <property type="match status" value="1"/>
</dbReference>
<feature type="transmembrane region" description="Helical" evidence="8">
    <location>
        <begin position="225"/>
        <end position="257"/>
    </location>
</feature>
<feature type="transmembrane region" description="Helical" evidence="8">
    <location>
        <begin position="80"/>
        <end position="101"/>
    </location>
</feature>
<dbReference type="OrthoDB" id="9796260at2"/>
<dbReference type="InterPro" id="IPR000522">
    <property type="entry name" value="ABC_transptr_permease_BtuC"/>
</dbReference>
<dbReference type="PANTHER" id="PTHR30472">
    <property type="entry name" value="FERRIC ENTEROBACTIN TRANSPORT SYSTEM PERMEASE PROTEIN"/>
    <property type="match status" value="1"/>
</dbReference>
<dbReference type="GO" id="GO:0033214">
    <property type="term" value="P:siderophore-iron import into cell"/>
    <property type="evidence" value="ECO:0007669"/>
    <property type="project" value="TreeGrafter"/>
</dbReference>
<feature type="transmembrane region" description="Helical" evidence="8">
    <location>
        <begin position="7"/>
        <end position="26"/>
    </location>
</feature>
<dbReference type="Gene3D" id="1.10.3470.10">
    <property type="entry name" value="ABC transporter involved in vitamin B12 uptake, BtuC"/>
    <property type="match status" value="1"/>
</dbReference>
<keyword evidence="10" id="KW-1185">Reference proteome</keyword>
<feature type="transmembrane region" description="Helical" evidence="8">
    <location>
        <begin position="107"/>
        <end position="126"/>
    </location>
</feature>
<sequence>MRNGRRTAVVLTILGVAAVVVVVAYLTVGVRAGWGFVLPFRGRRVAAMLVVGVAVAASTVAFQTLSGNRILTPSIMGFDALYQAIQTALVFALGTAAVTGIGPLGHFGIALAVMLAASLALFWGLFGGARRSLHLVLLVGVVLGTVLRALTLMLTRLMDPDSFHVLQGRLFASFSAVDERLLLVGAVVVALGTAALWALRRRLDLLALGRDTAVSLGLDHRRTTLAVLGLVALLVSTSTALVGPITFFGLLVAHLAYRAVRTHRHAATVPAAALLAVVVLVGGQSVLEHLLRQATVLSVVIEFLGGIVFLVLLVREGRR</sequence>
<feature type="transmembrane region" description="Helical" evidence="8">
    <location>
        <begin position="269"/>
        <end position="287"/>
    </location>
</feature>
<evidence type="ECO:0000313" key="9">
    <source>
        <dbReference type="EMBL" id="QAY71376.1"/>
    </source>
</evidence>
<accession>A0A4P6F7F4</accession>
<feature type="transmembrane region" description="Helical" evidence="8">
    <location>
        <begin position="133"/>
        <end position="154"/>
    </location>
</feature>
<evidence type="ECO:0000256" key="3">
    <source>
        <dbReference type="ARBA" id="ARBA00022448"/>
    </source>
</evidence>
<keyword evidence="7 8" id="KW-0472">Membrane</keyword>
<evidence type="ECO:0000256" key="8">
    <source>
        <dbReference type="SAM" id="Phobius"/>
    </source>
</evidence>
<dbReference type="KEGG" id="xya:ET471_16170"/>
<evidence type="ECO:0000256" key="5">
    <source>
        <dbReference type="ARBA" id="ARBA00022692"/>
    </source>
</evidence>
<proteinExistence type="inferred from homology"/>
<keyword evidence="3" id="KW-0813">Transport</keyword>
<feature type="transmembrane region" description="Helical" evidence="8">
    <location>
        <begin position="181"/>
        <end position="199"/>
    </location>
</feature>
<dbReference type="GO" id="GO:0005886">
    <property type="term" value="C:plasma membrane"/>
    <property type="evidence" value="ECO:0007669"/>
    <property type="project" value="UniProtKB-SubCell"/>
</dbReference>
<comment type="subcellular location">
    <subcellularLocation>
        <location evidence="1">Cell membrane</location>
        <topology evidence="1">Multi-pass membrane protein</topology>
    </subcellularLocation>
</comment>
<gene>
    <name evidence="9" type="ORF">ET471_16170</name>
</gene>
<name>A0A4P6F7F4_9MICO</name>
<dbReference type="RefSeq" id="WP_129190001.1">
    <property type="nucleotide sequence ID" value="NZ_CP035493.1"/>
</dbReference>
<organism evidence="9 10">
    <name type="scientific">Xylanimonas protaetiae</name>
    <dbReference type="NCBI Taxonomy" id="2509457"/>
    <lineage>
        <taxon>Bacteria</taxon>
        <taxon>Bacillati</taxon>
        <taxon>Actinomycetota</taxon>
        <taxon>Actinomycetes</taxon>
        <taxon>Micrococcales</taxon>
        <taxon>Promicromonosporaceae</taxon>
        <taxon>Xylanimonas</taxon>
    </lineage>
</organism>
<evidence type="ECO:0000256" key="6">
    <source>
        <dbReference type="ARBA" id="ARBA00022989"/>
    </source>
</evidence>
<dbReference type="PANTHER" id="PTHR30472:SF19">
    <property type="entry name" value="PETROBACTIN IMPORT SYSTEM PERMEASE PROTEIN YCLO"/>
    <property type="match status" value="1"/>
</dbReference>
<dbReference type="EMBL" id="CP035493">
    <property type="protein sequence ID" value="QAY71376.1"/>
    <property type="molecule type" value="Genomic_DNA"/>
</dbReference>
<dbReference type="AlphaFoldDB" id="A0A4P6F7F4"/>
<keyword evidence="4" id="KW-1003">Cell membrane</keyword>
<evidence type="ECO:0000313" key="10">
    <source>
        <dbReference type="Proteomes" id="UP000292118"/>
    </source>
</evidence>
<keyword evidence="6 8" id="KW-1133">Transmembrane helix</keyword>
<protein>
    <submittedName>
        <fullName evidence="9">Enterobactin ABC transporter permease</fullName>
    </submittedName>
</protein>
<evidence type="ECO:0000256" key="2">
    <source>
        <dbReference type="ARBA" id="ARBA00007935"/>
    </source>
</evidence>
<keyword evidence="5 8" id="KW-0812">Transmembrane</keyword>
<dbReference type="InterPro" id="IPR037294">
    <property type="entry name" value="ABC_BtuC-like"/>
</dbReference>
<evidence type="ECO:0000256" key="4">
    <source>
        <dbReference type="ARBA" id="ARBA00022475"/>
    </source>
</evidence>